<sequence>MLYRVDQQKEPYDEDVITCQTHCALFDKKTSKCGFFNNEVPNDPFYTAGCSQFLSEKEWDEFSDSVLLNESDESQTKLLYPLQPDQNVDYNAVWYVSPDQTFGCWIISLSKKNKFMALNQKETIIGWHDEVYKSPFPLHDHGLISYKASTVAWVIDEHGFGQYALVENGELHLFHP</sequence>
<evidence type="ECO:0000313" key="1">
    <source>
        <dbReference type="EMBL" id="GLO68243.1"/>
    </source>
</evidence>
<comment type="caution">
    <text evidence="1">The sequence shown here is derived from an EMBL/GenBank/DDBJ whole genome shotgun (WGS) entry which is preliminary data.</text>
</comment>
<evidence type="ECO:0000313" key="2">
    <source>
        <dbReference type="Proteomes" id="UP001275436"/>
    </source>
</evidence>
<gene>
    <name evidence="1" type="ORF">MACH08_40270</name>
</gene>
<accession>A0ABQ5TN58</accession>
<dbReference type="RefSeq" id="WP_317958494.1">
    <property type="nucleotide sequence ID" value="NZ_BSKO01000002.1"/>
</dbReference>
<protein>
    <submittedName>
        <fullName evidence="1">Uncharacterized protein</fullName>
    </submittedName>
</protein>
<proteinExistence type="predicted"/>
<dbReference type="EMBL" id="BSKO01000002">
    <property type="protein sequence ID" value="GLO68243.1"/>
    <property type="molecule type" value="Genomic_DNA"/>
</dbReference>
<keyword evidence="2" id="KW-1185">Reference proteome</keyword>
<reference evidence="1 2" key="1">
    <citation type="submission" date="2023-02" db="EMBL/GenBank/DDBJ databases">
        <title>Oceanobacillus kimchii IFOP_LL358 isolated form Alexandrium catenella lab strain.</title>
        <authorList>
            <person name="Gajardo G."/>
            <person name="Ueki S."/>
            <person name="Maruyama F."/>
        </authorList>
    </citation>
    <scope>NUCLEOTIDE SEQUENCE [LARGE SCALE GENOMIC DNA]</scope>
    <source>
        <strain evidence="1 2">IFOP_LL358</strain>
    </source>
</reference>
<dbReference type="Proteomes" id="UP001275436">
    <property type="component" value="Unassembled WGS sequence"/>
</dbReference>
<organism evidence="1 2">
    <name type="scientific">Oceanobacillus kimchii</name>
    <dbReference type="NCBI Taxonomy" id="746691"/>
    <lineage>
        <taxon>Bacteria</taxon>
        <taxon>Bacillati</taxon>
        <taxon>Bacillota</taxon>
        <taxon>Bacilli</taxon>
        <taxon>Bacillales</taxon>
        <taxon>Bacillaceae</taxon>
        <taxon>Oceanobacillus</taxon>
    </lineage>
</organism>
<name>A0ABQ5TN58_9BACI</name>